<comment type="caution">
    <text evidence="2">The sequence shown here is derived from an EMBL/GenBank/DDBJ whole genome shotgun (WGS) entry which is preliminary data.</text>
</comment>
<keyword evidence="3" id="KW-1185">Reference proteome</keyword>
<protein>
    <submittedName>
        <fullName evidence="2">Uncharacterized protein</fullName>
    </submittedName>
</protein>
<feature type="compositionally biased region" description="Basic and acidic residues" evidence="1">
    <location>
        <begin position="16"/>
        <end position="40"/>
    </location>
</feature>
<gene>
    <name evidence="2" type="ORF">CCHR01_16990</name>
</gene>
<evidence type="ECO:0000313" key="3">
    <source>
        <dbReference type="Proteomes" id="UP001243330"/>
    </source>
</evidence>
<evidence type="ECO:0000313" key="2">
    <source>
        <dbReference type="EMBL" id="KAK1840381.1"/>
    </source>
</evidence>
<reference evidence="2" key="1">
    <citation type="submission" date="2023-01" db="EMBL/GenBank/DDBJ databases">
        <title>Colletotrichum chrysophilum M932 genome sequence.</title>
        <authorList>
            <person name="Baroncelli R."/>
        </authorList>
    </citation>
    <scope>NUCLEOTIDE SEQUENCE</scope>
    <source>
        <strain evidence="2">M932</strain>
    </source>
</reference>
<feature type="region of interest" description="Disordered" evidence="1">
    <location>
        <begin position="15"/>
        <end position="44"/>
    </location>
</feature>
<sequence length="383" mass="43383">MEAELAKLRQQLLEEQQQRKEAERQREEEQRRRQEAEELTKASQPQTLQAYLEACHSLSLAIQIGTMTFESHTNLGETNDSLSKHLDRMFIERNDTGQPPPASRPPSRKPRRKARGKGNRADQFCIYHTSNGRNIPAIAIKYKAPHKLGRNEVVTGLASEIQPERDVINKDGSRFAFTSRALTSAIVTQLFSYMIGKGIQYGYVCTGEVLVFLYIPDDPSTIYYHMCVPNLDVLDGDENRLHRTAIAQVFAFIIQALRAEPPPPSWHDAAAALNTWAVEYNDVLQNIPKSLAGDRGRNADATPLYLAGRIRALFKVQLSSYSYTLVAKGVETVDLGRLQHENDVYNRLQPIQGIYTPICLSRVDLVLPYYYNSGVFKHFLFLS</sequence>
<dbReference type="AlphaFoldDB" id="A0AAD9A2S8"/>
<organism evidence="2 3">
    <name type="scientific">Colletotrichum chrysophilum</name>
    <dbReference type="NCBI Taxonomy" id="1836956"/>
    <lineage>
        <taxon>Eukaryota</taxon>
        <taxon>Fungi</taxon>
        <taxon>Dikarya</taxon>
        <taxon>Ascomycota</taxon>
        <taxon>Pezizomycotina</taxon>
        <taxon>Sordariomycetes</taxon>
        <taxon>Hypocreomycetidae</taxon>
        <taxon>Glomerellales</taxon>
        <taxon>Glomerellaceae</taxon>
        <taxon>Colletotrichum</taxon>
        <taxon>Colletotrichum gloeosporioides species complex</taxon>
    </lineage>
</organism>
<feature type="compositionally biased region" description="Basic residues" evidence="1">
    <location>
        <begin position="106"/>
        <end position="118"/>
    </location>
</feature>
<accession>A0AAD9A2S8</accession>
<proteinExistence type="predicted"/>
<evidence type="ECO:0000256" key="1">
    <source>
        <dbReference type="SAM" id="MobiDB-lite"/>
    </source>
</evidence>
<dbReference type="Proteomes" id="UP001243330">
    <property type="component" value="Unassembled WGS sequence"/>
</dbReference>
<feature type="region of interest" description="Disordered" evidence="1">
    <location>
        <begin position="92"/>
        <end position="120"/>
    </location>
</feature>
<dbReference type="EMBL" id="JAQOWY010000567">
    <property type="protein sequence ID" value="KAK1840381.1"/>
    <property type="molecule type" value="Genomic_DNA"/>
</dbReference>
<name>A0AAD9A2S8_9PEZI</name>